<accession>A0AAF1KAQ1</accession>
<dbReference type="Proteomes" id="UP000249499">
    <property type="component" value="Plasmid pRt1078"/>
</dbReference>
<keyword evidence="2" id="KW-1185">Reference proteome</keyword>
<name>A0AAF1KAQ1_9HYPH</name>
<proteinExistence type="predicted"/>
<dbReference type="KEGG" id="rtu:PR017_17825"/>
<evidence type="ECO:0000313" key="1">
    <source>
        <dbReference type="EMBL" id="WFR97774.1"/>
    </source>
</evidence>
<protein>
    <submittedName>
        <fullName evidence="1">Uncharacterized protein</fullName>
    </submittedName>
</protein>
<geneLocation type="plasmid" evidence="1 2">
    <name>pRt1078</name>
</geneLocation>
<reference evidence="1 2" key="1">
    <citation type="journal article" date="2018" name="Sci. Rep.">
        <title>Rhizobium tumorigenes sp. nov., a novel plant tumorigenic bacterium isolated from cane gall tumors on thornless blackberry.</title>
        <authorList>
            <person name="Kuzmanovi N."/>
            <person name="Smalla K."/>
            <person name="Gronow S."/>
            <person name="PuBawska J."/>
        </authorList>
    </citation>
    <scope>NUCLEOTIDE SEQUENCE [LARGE SCALE GENOMIC DNA]</scope>
    <source>
        <strain evidence="1 2">1078</strain>
    </source>
</reference>
<sequence>MEDLSRWVDSIAQHDRIGWSLAPKVKAPWGAIQDIADFAATHFDTPTDQHRSVKQLGIDYTMPEIAAIIGRARGREVDYRFVDMSDRDVETVFREKNSGLSDGGSTIMTPWLLLTMGV</sequence>
<evidence type="ECO:0000313" key="2">
    <source>
        <dbReference type="Proteomes" id="UP000249499"/>
    </source>
</evidence>
<dbReference type="RefSeq" id="WP_240538876.1">
    <property type="nucleotide sequence ID" value="NZ_CP117256.1"/>
</dbReference>
<organism evidence="1 2">
    <name type="scientific">Rhizobium tumorigenes</name>
    <dbReference type="NCBI Taxonomy" id="2041385"/>
    <lineage>
        <taxon>Bacteria</taxon>
        <taxon>Pseudomonadati</taxon>
        <taxon>Pseudomonadota</taxon>
        <taxon>Alphaproteobacteria</taxon>
        <taxon>Hyphomicrobiales</taxon>
        <taxon>Rhizobiaceae</taxon>
        <taxon>Rhizobium/Agrobacterium group</taxon>
        <taxon>Rhizobium</taxon>
    </lineage>
</organism>
<dbReference type="EMBL" id="CP117256">
    <property type="protein sequence ID" value="WFR97774.1"/>
    <property type="molecule type" value="Genomic_DNA"/>
</dbReference>
<dbReference type="InterPro" id="IPR036291">
    <property type="entry name" value="NAD(P)-bd_dom_sf"/>
</dbReference>
<gene>
    <name evidence="1" type="ORF">PR017_17825</name>
</gene>
<reference evidence="2" key="2">
    <citation type="journal article" date="2023" name="MicrobiologyOpen">
        <title>Genomics of the tumorigenes clade of the family Rhizobiaceae and description of Rhizobium rhododendri sp. nov.</title>
        <authorList>
            <person name="Kuzmanovic N."/>
            <person name="diCenzo G.C."/>
            <person name="Bunk B."/>
            <person name="Sproeer C."/>
            <person name="Fruehling A."/>
            <person name="Neumann-Schaal M."/>
            <person name="Overmann J."/>
            <person name="Smalla K."/>
        </authorList>
    </citation>
    <scope>NUCLEOTIDE SEQUENCE [LARGE SCALE GENOMIC DNA]</scope>
    <source>
        <strain evidence="2">1078</strain>
        <plasmid evidence="2">pRt1078</plasmid>
    </source>
</reference>
<dbReference type="SUPFAM" id="SSF51735">
    <property type="entry name" value="NAD(P)-binding Rossmann-fold domains"/>
    <property type="match status" value="1"/>
</dbReference>
<keyword evidence="1" id="KW-0614">Plasmid</keyword>
<dbReference type="AlphaFoldDB" id="A0AAF1KAQ1"/>
<dbReference type="Gene3D" id="3.90.25.10">
    <property type="entry name" value="UDP-galactose 4-epimerase, domain 1"/>
    <property type="match status" value="1"/>
</dbReference>
<dbReference type="Gene3D" id="3.40.50.720">
    <property type="entry name" value="NAD(P)-binding Rossmann-like Domain"/>
    <property type="match status" value="1"/>
</dbReference>